<dbReference type="AlphaFoldDB" id="A0A1G7LB33"/>
<evidence type="ECO:0000313" key="4">
    <source>
        <dbReference type="EMBL" id="SDF46688.1"/>
    </source>
</evidence>
<dbReference type="Proteomes" id="UP000199399">
    <property type="component" value="Unassembled WGS sequence"/>
</dbReference>
<feature type="domain" description="N-acetyltransferase" evidence="3">
    <location>
        <begin position="7"/>
        <end position="170"/>
    </location>
</feature>
<reference evidence="5" key="1">
    <citation type="submission" date="2016-10" db="EMBL/GenBank/DDBJ databases">
        <authorList>
            <person name="Varghese N."/>
            <person name="Submissions S."/>
        </authorList>
    </citation>
    <scope>NUCLEOTIDE SEQUENCE [LARGE SCALE GENOMIC DNA]</scope>
    <source>
        <strain evidence="5">DSM 16477</strain>
    </source>
</reference>
<dbReference type="OrthoDB" id="5459937at2"/>
<name>A0A1G7LB33_9RHOB</name>
<dbReference type="InterPro" id="IPR016181">
    <property type="entry name" value="Acyl_CoA_acyltransferase"/>
</dbReference>
<dbReference type="RefSeq" id="WP_093739623.1">
    <property type="nucleotide sequence ID" value="NZ_FNBP01000002.1"/>
</dbReference>
<protein>
    <submittedName>
        <fullName evidence="4">Putative acetyltransferase</fullName>
    </submittedName>
</protein>
<dbReference type="EMBL" id="FNBP01000002">
    <property type="protein sequence ID" value="SDF46688.1"/>
    <property type="molecule type" value="Genomic_DNA"/>
</dbReference>
<dbReference type="Pfam" id="PF00583">
    <property type="entry name" value="Acetyltransf_1"/>
    <property type="match status" value="1"/>
</dbReference>
<proteinExistence type="predicted"/>
<dbReference type="PROSITE" id="PS51186">
    <property type="entry name" value="GNAT"/>
    <property type="match status" value="1"/>
</dbReference>
<keyword evidence="2" id="KW-0012">Acyltransferase</keyword>
<dbReference type="SUPFAM" id="SSF55729">
    <property type="entry name" value="Acyl-CoA N-acyltransferases (Nat)"/>
    <property type="match status" value="1"/>
</dbReference>
<dbReference type="PANTHER" id="PTHR43877">
    <property type="entry name" value="AMINOALKYLPHOSPHONATE N-ACETYLTRANSFERASE-RELATED-RELATED"/>
    <property type="match status" value="1"/>
</dbReference>
<evidence type="ECO:0000313" key="5">
    <source>
        <dbReference type="Proteomes" id="UP000199399"/>
    </source>
</evidence>
<dbReference type="Gene3D" id="3.40.630.30">
    <property type="match status" value="1"/>
</dbReference>
<evidence type="ECO:0000256" key="1">
    <source>
        <dbReference type="ARBA" id="ARBA00022679"/>
    </source>
</evidence>
<dbReference type="InterPro" id="IPR000182">
    <property type="entry name" value="GNAT_dom"/>
</dbReference>
<keyword evidence="5" id="KW-1185">Reference proteome</keyword>
<sequence length="178" mass="19470">MTVTLPLHIRAAEPTDAAAITALINLPKVRHGTLQMPYEPSARVFRRIAENTNSHLLVGSVQDHGDGSTVVAYGGLFPGTRRRAHVGEVFMLVHDDHVGRGYGSSLLSALIDLADNWLGLRRLELDVNVDNSGAIHLYKKHGFEIEGTKRGDTIRSGYLIDAHIMGRLSQGLDRQSAE</sequence>
<dbReference type="STRING" id="218672.SAMN04489759_102253"/>
<evidence type="ECO:0000256" key="2">
    <source>
        <dbReference type="ARBA" id="ARBA00023315"/>
    </source>
</evidence>
<gene>
    <name evidence="4" type="ORF">SAMN04489759_102253</name>
</gene>
<dbReference type="CDD" id="cd04301">
    <property type="entry name" value="NAT_SF"/>
    <property type="match status" value="1"/>
</dbReference>
<keyword evidence="1 4" id="KW-0808">Transferase</keyword>
<dbReference type="GO" id="GO:0016747">
    <property type="term" value="F:acyltransferase activity, transferring groups other than amino-acyl groups"/>
    <property type="evidence" value="ECO:0007669"/>
    <property type="project" value="InterPro"/>
</dbReference>
<organism evidence="4 5">
    <name type="scientific">Sulfitobacter delicatus</name>
    <dbReference type="NCBI Taxonomy" id="218672"/>
    <lineage>
        <taxon>Bacteria</taxon>
        <taxon>Pseudomonadati</taxon>
        <taxon>Pseudomonadota</taxon>
        <taxon>Alphaproteobacteria</taxon>
        <taxon>Rhodobacterales</taxon>
        <taxon>Roseobacteraceae</taxon>
        <taxon>Sulfitobacter</taxon>
    </lineage>
</organism>
<accession>A0A1G7LB33</accession>
<evidence type="ECO:0000259" key="3">
    <source>
        <dbReference type="PROSITE" id="PS51186"/>
    </source>
</evidence>
<dbReference type="InterPro" id="IPR050832">
    <property type="entry name" value="Bact_Acetyltransf"/>
</dbReference>